<organism evidence="1 2">
    <name type="scientific">Candidatus Kaiserbacteria bacterium RIFCSPHIGHO2_02_FULL_55_20</name>
    <dbReference type="NCBI Taxonomy" id="1798497"/>
    <lineage>
        <taxon>Bacteria</taxon>
        <taxon>Candidatus Kaiseribacteriota</taxon>
    </lineage>
</organism>
<proteinExistence type="predicted"/>
<dbReference type="EMBL" id="MFLK01000032">
    <property type="protein sequence ID" value="OGG65753.1"/>
    <property type="molecule type" value="Genomic_DNA"/>
</dbReference>
<evidence type="ECO:0000313" key="1">
    <source>
        <dbReference type="EMBL" id="OGG65753.1"/>
    </source>
</evidence>
<name>A0A1F6DWH0_9BACT</name>
<gene>
    <name evidence="1" type="ORF">A3D71_02290</name>
</gene>
<comment type="caution">
    <text evidence="1">The sequence shown here is derived from an EMBL/GenBank/DDBJ whole genome shotgun (WGS) entry which is preliminary data.</text>
</comment>
<dbReference type="AlphaFoldDB" id="A0A1F6DWH0"/>
<protein>
    <submittedName>
        <fullName evidence="1">Uncharacterized protein</fullName>
    </submittedName>
</protein>
<reference evidence="1 2" key="1">
    <citation type="journal article" date="2016" name="Nat. Commun.">
        <title>Thousands of microbial genomes shed light on interconnected biogeochemical processes in an aquifer system.</title>
        <authorList>
            <person name="Anantharaman K."/>
            <person name="Brown C.T."/>
            <person name="Hug L.A."/>
            <person name="Sharon I."/>
            <person name="Castelle C.J."/>
            <person name="Probst A.J."/>
            <person name="Thomas B.C."/>
            <person name="Singh A."/>
            <person name="Wilkins M.J."/>
            <person name="Karaoz U."/>
            <person name="Brodie E.L."/>
            <person name="Williams K.H."/>
            <person name="Hubbard S.S."/>
            <person name="Banfield J.F."/>
        </authorList>
    </citation>
    <scope>NUCLEOTIDE SEQUENCE [LARGE SCALE GENOMIC DNA]</scope>
</reference>
<sequence length="121" mass="12972">MRTSLLILVPGVLLTGLLFGAYRLNSLSPAETPCVLGACPLSLHESDSGKTFAYNVGARFGIFLDENNNPKTGLRCAPEGVIELRQYTDSEPPAYVASFEAKTPGTCMLTDKDFSATIVVK</sequence>
<accession>A0A1F6DWH0</accession>
<dbReference type="Proteomes" id="UP000177652">
    <property type="component" value="Unassembled WGS sequence"/>
</dbReference>
<dbReference type="STRING" id="1798497.A3D71_02290"/>
<evidence type="ECO:0000313" key="2">
    <source>
        <dbReference type="Proteomes" id="UP000177652"/>
    </source>
</evidence>